<dbReference type="Pfam" id="PF14545">
    <property type="entry name" value="DBB"/>
    <property type="match status" value="1"/>
</dbReference>
<dbReference type="InterPro" id="IPR035897">
    <property type="entry name" value="Toll_tir_struct_dom_sf"/>
</dbReference>
<dbReference type="InterPro" id="IPR052446">
    <property type="entry name" value="B-cell_PI3K-Signaling_Adptrs"/>
</dbReference>
<evidence type="ECO:0000256" key="2">
    <source>
        <dbReference type="SAM" id="MobiDB-lite"/>
    </source>
</evidence>
<dbReference type="PANTHER" id="PTHR16267">
    <property type="entry name" value="BANK1/PIK3AP1 FAMILY MEMBER"/>
    <property type="match status" value="1"/>
</dbReference>
<name>A0A8S4B505_9TELE</name>
<dbReference type="GO" id="GO:1990782">
    <property type="term" value="F:protein tyrosine kinase binding"/>
    <property type="evidence" value="ECO:0007669"/>
    <property type="project" value="TreeGrafter"/>
</dbReference>
<feature type="region of interest" description="Disordered" evidence="2">
    <location>
        <begin position="141"/>
        <end position="167"/>
    </location>
</feature>
<dbReference type="AlphaFoldDB" id="A0A8S4B505"/>
<dbReference type="SMART" id="SM01282">
    <property type="entry name" value="DBB"/>
    <property type="match status" value="1"/>
</dbReference>
<gene>
    <name evidence="4" type="ORF">MMEN_LOCUS12954</name>
</gene>
<keyword evidence="5" id="KW-1185">Reference proteome</keyword>
<protein>
    <submittedName>
        <fullName evidence="4">(Atlantic silverside) hypothetical protein</fullName>
    </submittedName>
</protein>
<dbReference type="PANTHER" id="PTHR16267:SF13">
    <property type="entry name" value="B-CELL SCAFFOLD PROTEIN WITH ANKYRIN REPEATS"/>
    <property type="match status" value="1"/>
</dbReference>
<reference evidence="4" key="1">
    <citation type="submission" date="2021-05" db="EMBL/GenBank/DDBJ databases">
        <authorList>
            <person name="Tigano A."/>
        </authorList>
    </citation>
    <scope>NUCLEOTIDE SEQUENCE</scope>
</reference>
<dbReference type="GO" id="GO:0051898">
    <property type="term" value="P:negative regulation of phosphatidylinositol 3-kinase/protein kinase B signal transduction"/>
    <property type="evidence" value="ECO:0007669"/>
    <property type="project" value="TreeGrafter"/>
</dbReference>
<comment type="caution">
    <text evidence="4">The sequence shown here is derived from an EMBL/GenBank/DDBJ whole genome shotgun (WGS) entry which is preliminary data.</text>
</comment>
<evidence type="ECO:0000256" key="1">
    <source>
        <dbReference type="ARBA" id="ARBA00022553"/>
    </source>
</evidence>
<evidence type="ECO:0000313" key="4">
    <source>
        <dbReference type="EMBL" id="CAG5929315.1"/>
    </source>
</evidence>
<sequence length="614" mass="68242">MSETSEDLLIIYETEAKQWATYLQSVFTGPISEAGICCYDVGTLSSRREDFIRMSRYTCKLLIFSKGMLEGLCQLRRFFLSRVLNPSANVVVLLCGVDSLTPLLEVIPLNGNECLQISSEQEAPEYLSAVAEIVGKGALATGSNVKPPTQKPMESQEKALPGHSSTAERDRANVVVIPSRIPCGSSTDVFVLLKDEAACCDCEVEFSVDNKSIRERSVLWNERILCVRAPDFPAGNVQVTVYNGGKPLSNTTLQYYTCVEELACLLSKVAEPVEFMCQALQVSSMDKLDQKLSSMLLEGMPTGGFQGLKSETTHERERHHADVPSLLHFTAQYGFRSLSGLLLQCPGAEHALRTANRHGQSPAEIARSHGHMELHTLLEETMKMFNSAEDNGDSDVYEMMCNAGTLSTAGEWKQQHGEGKEGEDEDLYAPLQVKDEHGSFLKPAKAMDLANRPPAPTPRPEGISVKESKTPYIAQVFQKKKTQQGESDLYSLPTKQAREQKSSFSSTYDTFVPNQMQGLHGLIEIEKRAKAAFLTVDRAENFSGCQRLLKPKEEEKLNYRRASFPCDIEDTDSVYDKISTAKHTSSQRGCQSKESDFYSRSLKGQQKCRRTSKR</sequence>
<dbReference type="OrthoDB" id="8192811at2759"/>
<evidence type="ECO:0000313" key="5">
    <source>
        <dbReference type="Proteomes" id="UP000677803"/>
    </source>
</evidence>
<dbReference type="Gene3D" id="3.40.50.10140">
    <property type="entry name" value="Toll/interleukin-1 receptor homology (TIR) domain"/>
    <property type="match status" value="1"/>
</dbReference>
<dbReference type="GO" id="GO:0042113">
    <property type="term" value="P:B cell activation"/>
    <property type="evidence" value="ECO:0007669"/>
    <property type="project" value="TreeGrafter"/>
</dbReference>
<dbReference type="GO" id="GO:0005102">
    <property type="term" value="F:signaling receptor binding"/>
    <property type="evidence" value="ECO:0007669"/>
    <property type="project" value="TreeGrafter"/>
</dbReference>
<accession>A0A8S4B505</accession>
<dbReference type="PROSITE" id="PS51376">
    <property type="entry name" value="DBB"/>
    <property type="match status" value="1"/>
</dbReference>
<dbReference type="Pfam" id="PF18567">
    <property type="entry name" value="TIR_3"/>
    <property type="match status" value="1"/>
</dbReference>
<organism evidence="4 5">
    <name type="scientific">Menidia menidia</name>
    <name type="common">Atlantic silverside</name>
    <dbReference type="NCBI Taxonomy" id="238744"/>
    <lineage>
        <taxon>Eukaryota</taxon>
        <taxon>Metazoa</taxon>
        <taxon>Chordata</taxon>
        <taxon>Craniata</taxon>
        <taxon>Vertebrata</taxon>
        <taxon>Euteleostomi</taxon>
        <taxon>Actinopterygii</taxon>
        <taxon>Neopterygii</taxon>
        <taxon>Teleostei</taxon>
        <taxon>Neoteleostei</taxon>
        <taxon>Acanthomorphata</taxon>
        <taxon>Ovalentaria</taxon>
        <taxon>Atherinomorphae</taxon>
        <taxon>Atheriniformes</taxon>
        <taxon>Atherinopsidae</taxon>
        <taxon>Menidiinae</taxon>
        <taxon>Menidia</taxon>
    </lineage>
</organism>
<dbReference type="EMBL" id="CAJRST010014446">
    <property type="protein sequence ID" value="CAG5929315.1"/>
    <property type="molecule type" value="Genomic_DNA"/>
</dbReference>
<keyword evidence="1" id="KW-0597">Phosphoprotein</keyword>
<dbReference type="InterPro" id="IPR041340">
    <property type="entry name" value="PIK3AP1_TIR"/>
</dbReference>
<evidence type="ECO:0000259" key="3">
    <source>
        <dbReference type="PROSITE" id="PS51376"/>
    </source>
</evidence>
<proteinExistence type="predicted"/>
<feature type="domain" description="DBB" evidence="3">
    <location>
        <begin position="176"/>
        <end position="308"/>
    </location>
</feature>
<dbReference type="GO" id="GO:0050869">
    <property type="term" value="P:negative regulation of B cell activation"/>
    <property type="evidence" value="ECO:0007669"/>
    <property type="project" value="TreeGrafter"/>
</dbReference>
<dbReference type="Proteomes" id="UP000677803">
    <property type="component" value="Unassembled WGS sequence"/>
</dbReference>
<dbReference type="InterPro" id="IPR017893">
    <property type="entry name" value="DBB_domain"/>
</dbReference>